<proteinExistence type="predicted"/>
<organism evidence="2 3">
    <name type="scientific">Methylobacterium variabile</name>
    <dbReference type="NCBI Taxonomy" id="298794"/>
    <lineage>
        <taxon>Bacteria</taxon>
        <taxon>Pseudomonadati</taxon>
        <taxon>Pseudomonadota</taxon>
        <taxon>Alphaproteobacteria</taxon>
        <taxon>Hyphomicrobiales</taxon>
        <taxon>Methylobacteriaceae</taxon>
        <taxon>Methylobacterium</taxon>
    </lineage>
</organism>
<dbReference type="Proteomes" id="UP000035955">
    <property type="component" value="Unassembled WGS sequence"/>
</dbReference>
<accession>A0A0J6S1J9</accession>
<dbReference type="EMBL" id="LABY01000381">
    <property type="protein sequence ID" value="KMO27423.1"/>
    <property type="molecule type" value="Genomic_DNA"/>
</dbReference>
<comment type="caution">
    <text evidence="2">The sequence shown here is derived from an EMBL/GenBank/DDBJ whole genome shotgun (WGS) entry which is preliminary data.</text>
</comment>
<protein>
    <recommendedName>
        <fullName evidence="1">HTH araC/xylS-type domain-containing protein</fullName>
    </recommendedName>
</protein>
<dbReference type="RefSeq" id="WP_048448540.1">
    <property type="nucleotide sequence ID" value="NZ_LABY01000381.1"/>
</dbReference>
<dbReference type="OrthoDB" id="2559672at2"/>
<evidence type="ECO:0000313" key="2">
    <source>
        <dbReference type="EMBL" id="KMO27423.1"/>
    </source>
</evidence>
<reference evidence="2 3" key="1">
    <citation type="submission" date="2015-03" db="EMBL/GenBank/DDBJ databases">
        <title>Genome sequencing of Methylobacterium variabile DSM 16961.</title>
        <authorList>
            <person name="Chaudhry V."/>
            <person name="Patil P.B."/>
        </authorList>
    </citation>
    <scope>NUCLEOTIDE SEQUENCE [LARGE SCALE GENOMIC DNA]</scope>
    <source>
        <strain evidence="2 3">DSM 16961</strain>
    </source>
</reference>
<dbReference type="GO" id="GO:0003700">
    <property type="term" value="F:DNA-binding transcription factor activity"/>
    <property type="evidence" value="ECO:0007669"/>
    <property type="project" value="InterPro"/>
</dbReference>
<dbReference type="SMART" id="SM00342">
    <property type="entry name" value="HTH_ARAC"/>
    <property type="match status" value="1"/>
</dbReference>
<name>A0A0J6S1J9_9HYPH</name>
<evidence type="ECO:0000313" key="3">
    <source>
        <dbReference type="Proteomes" id="UP000035955"/>
    </source>
</evidence>
<evidence type="ECO:0000259" key="1">
    <source>
        <dbReference type="SMART" id="SM00342"/>
    </source>
</evidence>
<feature type="domain" description="HTH araC/xylS-type" evidence="1">
    <location>
        <begin position="168"/>
        <end position="244"/>
    </location>
</feature>
<gene>
    <name evidence="2" type="ORF">VQ02_33250</name>
</gene>
<dbReference type="GO" id="GO:0043565">
    <property type="term" value="F:sequence-specific DNA binding"/>
    <property type="evidence" value="ECO:0007669"/>
    <property type="project" value="InterPro"/>
</dbReference>
<keyword evidence="3" id="KW-1185">Reference proteome</keyword>
<dbReference type="AlphaFoldDB" id="A0A0J6S1J9"/>
<dbReference type="PATRIC" id="fig|298794.3.peg.5412"/>
<dbReference type="InterPro" id="IPR018060">
    <property type="entry name" value="HTH_AraC"/>
</dbReference>
<dbReference type="Gene3D" id="1.10.10.60">
    <property type="entry name" value="Homeodomain-like"/>
    <property type="match status" value="1"/>
</dbReference>
<sequence length="265" mass="28862">MFEHHPPASALAGYVLGYWFVSDLAGVHACAPVRTVPSTATVLTLHTGNPNRSDDGSTVPAASLLGPQPTSRTWWSLAGTQFVMAMMTPVGMARLFPGDGQHLATNLADLGAMIGDRDAGRLLDVASHDDRRTIVRELDRWFGGRLTAAQPDVERFAAAYAMLSRDGKIGAAAVHAGLSIRQLQRLSMAYVGISPKQIYEIQRLRASLVAVQLGRGDPLAGFADQSHQIRTWKKRLDLTPAAYARRGQSLIRRSIAVPEQWTHYL</sequence>